<keyword evidence="6" id="KW-1185">Reference proteome</keyword>
<feature type="transmembrane region" description="Helical" evidence="3">
    <location>
        <begin position="100"/>
        <end position="120"/>
    </location>
</feature>
<feature type="transmembrane region" description="Helical" evidence="3">
    <location>
        <begin position="126"/>
        <end position="144"/>
    </location>
</feature>
<organism evidence="5 6">
    <name type="scientific">Cupriavidus laharis</name>
    <dbReference type="NCBI Taxonomy" id="151654"/>
    <lineage>
        <taxon>Bacteria</taxon>
        <taxon>Pseudomonadati</taxon>
        <taxon>Pseudomonadota</taxon>
        <taxon>Betaproteobacteria</taxon>
        <taxon>Burkholderiales</taxon>
        <taxon>Burkholderiaceae</taxon>
        <taxon>Cupriavidus</taxon>
    </lineage>
</organism>
<accession>A0ABN7XXR4</accession>
<feature type="transmembrane region" description="Helical" evidence="3">
    <location>
        <begin position="39"/>
        <end position="62"/>
    </location>
</feature>
<dbReference type="SUPFAM" id="SSF55073">
    <property type="entry name" value="Nucleotide cyclase"/>
    <property type="match status" value="1"/>
</dbReference>
<dbReference type="InterPro" id="IPR029787">
    <property type="entry name" value="Nucleotide_cyclase"/>
</dbReference>
<dbReference type="Pfam" id="PF00990">
    <property type="entry name" value="GGDEF"/>
    <property type="match status" value="1"/>
</dbReference>
<evidence type="ECO:0000313" key="5">
    <source>
        <dbReference type="EMBL" id="CAG9164904.1"/>
    </source>
</evidence>
<dbReference type="PANTHER" id="PTHR45138:SF9">
    <property type="entry name" value="DIGUANYLATE CYCLASE DGCM-RELATED"/>
    <property type="match status" value="1"/>
</dbReference>
<dbReference type="PANTHER" id="PTHR45138">
    <property type="entry name" value="REGULATORY COMPONENTS OF SENSORY TRANSDUCTION SYSTEM"/>
    <property type="match status" value="1"/>
</dbReference>
<evidence type="ECO:0000313" key="6">
    <source>
        <dbReference type="Proteomes" id="UP000727654"/>
    </source>
</evidence>
<protein>
    <recommendedName>
        <fullName evidence="1">diguanylate cyclase</fullName>
        <ecNumber evidence="1">2.7.7.65</ecNumber>
    </recommendedName>
</protein>
<keyword evidence="3" id="KW-0812">Transmembrane</keyword>
<dbReference type="InterPro" id="IPR050469">
    <property type="entry name" value="Diguanylate_Cyclase"/>
</dbReference>
<feature type="transmembrane region" description="Helical" evidence="3">
    <location>
        <begin position="178"/>
        <end position="195"/>
    </location>
</feature>
<feature type="domain" description="GGDEF" evidence="4">
    <location>
        <begin position="247"/>
        <end position="386"/>
    </location>
</feature>
<keyword evidence="3" id="KW-1133">Transmembrane helix</keyword>
<reference evidence="5 6" key="1">
    <citation type="submission" date="2021-08" db="EMBL/GenBank/DDBJ databases">
        <authorList>
            <person name="Peeters C."/>
        </authorList>
    </citation>
    <scope>NUCLEOTIDE SEQUENCE [LARGE SCALE GENOMIC DNA]</scope>
    <source>
        <strain evidence="5 6">LMG 23992</strain>
    </source>
</reference>
<dbReference type="CDD" id="cd01949">
    <property type="entry name" value="GGDEF"/>
    <property type="match status" value="1"/>
</dbReference>
<dbReference type="InterPro" id="IPR043128">
    <property type="entry name" value="Rev_trsase/Diguanyl_cyclase"/>
</dbReference>
<dbReference type="RefSeq" id="WP_224077790.1">
    <property type="nucleotide sequence ID" value="NZ_CAJZAI010000001.1"/>
</dbReference>
<keyword evidence="3" id="KW-0472">Membrane</keyword>
<feature type="transmembrane region" description="Helical" evidence="3">
    <location>
        <begin position="149"/>
        <end position="166"/>
    </location>
</feature>
<proteinExistence type="predicted"/>
<dbReference type="EC" id="2.7.7.65" evidence="1"/>
<evidence type="ECO:0000256" key="2">
    <source>
        <dbReference type="ARBA" id="ARBA00034247"/>
    </source>
</evidence>
<evidence type="ECO:0000256" key="3">
    <source>
        <dbReference type="SAM" id="Phobius"/>
    </source>
</evidence>
<dbReference type="Gene3D" id="3.30.70.270">
    <property type="match status" value="1"/>
</dbReference>
<name>A0ABN7XXR4_9BURK</name>
<feature type="transmembrane region" description="Helical" evidence="3">
    <location>
        <begin position="68"/>
        <end position="88"/>
    </location>
</feature>
<sequence length="426" mass="47296">MNLESPSEFAIDPVRVEFRHAETELAFQRHHLMRSRSSLHLTLLFCSAFYLAFAMTDVAALGYGRVTLVLFVARVLVAITAVMGLYLLRDQSESESIVAQWFVASAAEVVGMATFMLIVWFRPSEIPWHAMSLCIMLIVVYVFIPNRLIIAKGIAIASTAGFILIAVEKGMLTRSDALTMSMLLLLANSFGLVAARRYHRLWRDEYRALTELKHQSIRDHLTGCYNRRHLHETLLPMEIARAERYKHWLTLVVCDIDHFKRINDTFGHQAGDAVLQHVAALLQAMTRKHVDSVVRYGGEEFLLILSQTDLDGALSVAERLRAAIVDHPTADAASGSIPTTASFGVLSVDFSAAKQGATEKSLIAAADALLYEAKEAGRNSIRCSEWSDAAVGRAGISLPLTIYDSASPDRHPLDADWAEAPLIQYR</sequence>
<gene>
    <name evidence="5" type="ORF">LMG23992_00050</name>
</gene>
<evidence type="ECO:0000259" key="4">
    <source>
        <dbReference type="PROSITE" id="PS50887"/>
    </source>
</evidence>
<evidence type="ECO:0000256" key="1">
    <source>
        <dbReference type="ARBA" id="ARBA00012528"/>
    </source>
</evidence>
<dbReference type="Proteomes" id="UP000727654">
    <property type="component" value="Unassembled WGS sequence"/>
</dbReference>
<dbReference type="SMART" id="SM00267">
    <property type="entry name" value="GGDEF"/>
    <property type="match status" value="1"/>
</dbReference>
<dbReference type="InterPro" id="IPR000160">
    <property type="entry name" value="GGDEF_dom"/>
</dbReference>
<comment type="caution">
    <text evidence="5">The sequence shown here is derived from an EMBL/GenBank/DDBJ whole genome shotgun (WGS) entry which is preliminary data.</text>
</comment>
<dbReference type="PROSITE" id="PS50887">
    <property type="entry name" value="GGDEF"/>
    <property type="match status" value="1"/>
</dbReference>
<dbReference type="NCBIfam" id="TIGR00254">
    <property type="entry name" value="GGDEF"/>
    <property type="match status" value="1"/>
</dbReference>
<dbReference type="EMBL" id="CAJZAI010000001">
    <property type="protein sequence ID" value="CAG9164904.1"/>
    <property type="molecule type" value="Genomic_DNA"/>
</dbReference>
<comment type="catalytic activity">
    <reaction evidence="2">
        <text>2 GTP = 3',3'-c-di-GMP + 2 diphosphate</text>
        <dbReference type="Rhea" id="RHEA:24898"/>
        <dbReference type="ChEBI" id="CHEBI:33019"/>
        <dbReference type="ChEBI" id="CHEBI:37565"/>
        <dbReference type="ChEBI" id="CHEBI:58805"/>
        <dbReference type="EC" id="2.7.7.65"/>
    </reaction>
</comment>